<feature type="non-terminal residue" evidence="3">
    <location>
        <position position="237"/>
    </location>
</feature>
<dbReference type="Proteomes" id="UP000271889">
    <property type="component" value="Unassembled WGS sequence"/>
</dbReference>
<dbReference type="AlphaFoldDB" id="A0A3P7Q7V0"/>
<gene>
    <name evidence="3" type="ORF">CGOC_LOCUS10445</name>
</gene>
<feature type="compositionally biased region" description="Polar residues" evidence="2">
    <location>
        <begin position="57"/>
        <end position="67"/>
    </location>
</feature>
<proteinExistence type="predicted"/>
<reference evidence="3 4" key="1">
    <citation type="submission" date="2018-11" db="EMBL/GenBank/DDBJ databases">
        <authorList>
            <consortium name="Pathogen Informatics"/>
        </authorList>
    </citation>
    <scope>NUCLEOTIDE SEQUENCE [LARGE SCALE GENOMIC DNA]</scope>
</reference>
<evidence type="ECO:0000256" key="2">
    <source>
        <dbReference type="SAM" id="MobiDB-lite"/>
    </source>
</evidence>
<accession>A0A3P7Q7V0</accession>
<evidence type="ECO:0000313" key="3">
    <source>
        <dbReference type="EMBL" id="VDN26619.1"/>
    </source>
</evidence>
<keyword evidence="1" id="KW-0175">Coiled coil</keyword>
<feature type="compositionally biased region" description="Basic and acidic residues" evidence="2">
    <location>
        <begin position="68"/>
        <end position="88"/>
    </location>
</feature>
<evidence type="ECO:0000313" key="4">
    <source>
        <dbReference type="Proteomes" id="UP000271889"/>
    </source>
</evidence>
<dbReference type="EMBL" id="UYRV01111246">
    <property type="protein sequence ID" value="VDN26619.1"/>
    <property type="molecule type" value="Genomic_DNA"/>
</dbReference>
<dbReference type="OrthoDB" id="430826at2759"/>
<protein>
    <submittedName>
        <fullName evidence="3">Uncharacterized protein</fullName>
    </submittedName>
</protein>
<name>A0A3P7Q7V0_CYLGO</name>
<feature type="region of interest" description="Disordered" evidence="2">
    <location>
        <begin position="50"/>
        <end position="101"/>
    </location>
</feature>
<feature type="coiled-coil region" evidence="1">
    <location>
        <begin position="177"/>
        <end position="214"/>
    </location>
</feature>
<keyword evidence="4" id="KW-1185">Reference proteome</keyword>
<evidence type="ECO:0000256" key="1">
    <source>
        <dbReference type="SAM" id="Coils"/>
    </source>
</evidence>
<sequence length="237" mass="26282">MMNAARGKVEQTEVGLQRWKIINEQARNELENALHYLETEGKTQWELAKEASKKYGEQSQQMSNLAQKTREEADKHEQQSKDIEKLAEEANANAKKAHKEARDAIYGGEQVSQQIAEMKERQAQLNETLGRYKQKKAAADANQAAAEALTAVESLRLPNFDPQQLKADAKAISDDAKVAIENTNKEAENNKEVLEQAARAAAEARNELQSAEDQQQVSDALLADVDAARARADAALK</sequence>
<organism evidence="3 4">
    <name type="scientific">Cylicostephanus goldi</name>
    <name type="common">Nematode worm</name>
    <dbReference type="NCBI Taxonomy" id="71465"/>
    <lineage>
        <taxon>Eukaryota</taxon>
        <taxon>Metazoa</taxon>
        <taxon>Ecdysozoa</taxon>
        <taxon>Nematoda</taxon>
        <taxon>Chromadorea</taxon>
        <taxon>Rhabditida</taxon>
        <taxon>Rhabditina</taxon>
        <taxon>Rhabditomorpha</taxon>
        <taxon>Strongyloidea</taxon>
        <taxon>Strongylidae</taxon>
        <taxon>Cylicostephanus</taxon>
    </lineage>
</organism>